<sequence length="78" mass="8186">MPAKPFSVSMNVDELAHAEIAAAVQRTTTAAGEDHSAAEIAHHGARDPRQAARDRSGRDRAGRAAGASGGRSYAFRRS</sequence>
<protein>
    <submittedName>
        <fullName evidence="2">Uncharacterized protein</fullName>
    </submittedName>
</protein>
<gene>
    <name evidence="2" type="ordered locus">AMIS_54400</name>
</gene>
<reference evidence="2 3" key="1">
    <citation type="submission" date="2012-02" db="EMBL/GenBank/DDBJ databases">
        <title>Complete genome sequence of Actinoplanes missouriensis 431 (= NBRC 102363).</title>
        <authorList>
            <person name="Ohnishi Y."/>
            <person name="Ishikawa J."/>
            <person name="Sekine M."/>
            <person name="Hosoyama A."/>
            <person name="Harada T."/>
            <person name="Narita H."/>
            <person name="Hata T."/>
            <person name="Konno Y."/>
            <person name="Tutikane K."/>
            <person name="Fujita N."/>
            <person name="Horinouchi S."/>
            <person name="Hayakawa M."/>
        </authorList>
    </citation>
    <scope>NUCLEOTIDE SEQUENCE [LARGE SCALE GENOMIC DNA]</scope>
    <source>
        <strain evidence="3">ATCC 14538 / DSM 43046 / CBS 188.64 / JCM 3121 / NBRC 102363 / NCIMB 12654 / NRRL B-3342 / UNCC 431</strain>
    </source>
</reference>
<organism evidence="2 3">
    <name type="scientific">Actinoplanes missouriensis (strain ATCC 14538 / DSM 43046 / CBS 188.64 / JCM 3121 / NBRC 102363 / NCIMB 12654 / NRRL B-3342 / UNCC 431)</name>
    <dbReference type="NCBI Taxonomy" id="512565"/>
    <lineage>
        <taxon>Bacteria</taxon>
        <taxon>Bacillati</taxon>
        <taxon>Actinomycetota</taxon>
        <taxon>Actinomycetes</taxon>
        <taxon>Micromonosporales</taxon>
        <taxon>Micromonosporaceae</taxon>
        <taxon>Actinoplanes</taxon>
    </lineage>
</organism>
<dbReference type="HOGENOM" id="CLU_2614046_0_0_11"/>
<feature type="compositionally biased region" description="Basic and acidic residues" evidence="1">
    <location>
        <begin position="32"/>
        <end position="62"/>
    </location>
</feature>
<feature type="region of interest" description="Disordered" evidence="1">
    <location>
        <begin position="26"/>
        <end position="78"/>
    </location>
</feature>
<feature type="compositionally biased region" description="Low complexity" evidence="1">
    <location>
        <begin position="63"/>
        <end position="78"/>
    </location>
</feature>
<keyword evidence="3" id="KW-1185">Reference proteome</keyword>
<proteinExistence type="predicted"/>
<accession>I0HCC3</accession>
<dbReference type="KEGG" id="ams:AMIS_54400"/>
<dbReference type="STRING" id="512565.AMIS_54400"/>
<evidence type="ECO:0000313" key="2">
    <source>
        <dbReference type="EMBL" id="BAL90660.1"/>
    </source>
</evidence>
<dbReference type="Proteomes" id="UP000007882">
    <property type="component" value="Chromosome"/>
</dbReference>
<evidence type="ECO:0000313" key="3">
    <source>
        <dbReference type="Proteomes" id="UP000007882"/>
    </source>
</evidence>
<name>I0HCC3_ACTM4</name>
<dbReference type="AlphaFoldDB" id="I0HCC3"/>
<evidence type="ECO:0000256" key="1">
    <source>
        <dbReference type="SAM" id="MobiDB-lite"/>
    </source>
</evidence>
<dbReference type="EMBL" id="AP012319">
    <property type="protein sequence ID" value="BAL90660.1"/>
    <property type="molecule type" value="Genomic_DNA"/>
</dbReference>
<dbReference type="PATRIC" id="fig|512565.3.peg.5434"/>